<dbReference type="PROSITE" id="PS51762">
    <property type="entry name" value="GH16_2"/>
    <property type="match status" value="1"/>
</dbReference>
<keyword evidence="1" id="KW-0732">Signal</keyword>
<dbReference type="InterPro" id="IPR050546">
    <property type="entry name" value="Glycosyl_Hydrlase_16"/>
</dbReference>
<dbReference type="SUPFAM" id="SSF49899">
    <property type="entry name" value="Concanavalin A-like lectins/glucanases"/>
    <property type="match status" value="1"/>
</dbReference>
<dbReference type="CDD" id="cd02181">
    <property type="entry name" value="GH16_fungal_Lam16A_glucanase"/>
    <property type="match status" value="1"/>
</dbReference>
<protein>
    <recommendedName>
        <fullName evidence="2">GH16 domain-containing protein</fullName>
    </recommendedName>
</protein>
<keyword evidence="4" id="KW-1185">Reference proteome</keyword>
<dbReference type="Proteomes" id="UP000015241">
    <property type="component" value="Unassembled WGS sequence"/>
</dbReference>
<dbReference type="STRING" id="743788.S8DWH7"/>
<evidence type="ECO:0000313" key="3">
    <source>
        <dbReference type="EMBL" id="EPS95523.1"/>
    </source>
</evidence>
<feature type="domain" description="GH16" evidence="2">
    <location>
        <begin position="8"/>
        <end position="322"/>
    </location>
</feature>
<evidence type="ECO:0000256" key="1">
    <source>
        <dbReference type="SAM" id="SignalP"/>
    </source>
</evidence>
<organism evidence="3 4">
    <name type="scientific">Fomitopsis schrenkii</name>
    <name type="common">Brown rot fungus</name>
    <dbReference type="NCBI Taxonomy" id="2126942"/>
    <lineage>
        <taxon>Eukaryota</taxon>
        <taxon>Fungi</taxon>
        <taxon>Dikarya</taxon>
        <taxon>Basidiomycota</taxon>
        <taxon>Agaricomycotina</taxon>
        <taxon>Agaricomycetes</taxon>
        <taxon>Polyporales</taxon>
        <taxon>Fomitopsis</taxon>
    </lineage>
</organism>
<dbReference type="InterPro" id="IPR000757">
    <property type="entry name" value="Beta-glucanase-like"/>
</dbReference>
<dbReference type="eggNOG" id="ENOG502SIEA">
    <property type="taxonomic scope" value="Eukaryota"/>
</dbReference>
<dbReference type="InParanoid" id="S8DWH7"/>
<dbReference type="AlphaFoldDB" id="S8DWH7"/>
<evidence type="ECO:0000313" key="4">
    <source>
        <dbReference type="Proteomes" id="UP000015241"/>
    </source>
</evidence>
<accession>S8DWH7</accession>
<dbReference type="GO" id="GO:0004553">
    <property type="term" value="F:hydrolase activity, hydrolyzing O-glycosyl compounds"/>
    <property type="evidence" value="ECO:0007669"/>
    <property type="project" value="InterPro"/>
</dbReference>
<dbReference type="OrthoDB" id="192832at2759"/>
<feature type="signal peptide" evidence="1">
    <location>
        <begin position="1"/>
        <end position="21"/>
    </location>
</feature>
<dbReference type="PANTHER" id="PTHR10963">
    <property type="entry name" value="GLYCOSYL HYDROLASE-RELATED"/>
    <property type="match status" value="1"/>
</dbReference>
<evidence type="ECO:0000259" key="2">
    <source>
        <dbReference type="PROSITE" id="PS51762"/>
    </source>
</evidence>
<dbReference type="GO" id="GO:0009251">
    <property type="term" value="P:glucan catabolic process"/>
    <property type="evidence" value="ECO:0007669"/>
    <property type="project" value="TreeGrafter"/>
</dbReference>
<feature type="chain" id="PRO_5004549774" description="GH16 domain-containing protein" evidence="1">
    <location>
        <begin position="22"/>
        <end position="355"/>
    </location>
</feature>
<gene>
    <name evidence="3" type="ORF">FOMPIDRAFT_152456</name>
</gene>
<dbReference type="HOGENOM" id="CLU_016972_2_1_1"/>
<dbReference type="InterPro" id="IPR013320">
    <property type="entry name" value="ConA-like_dom_sf"/>
</dbReference>
<dbReference type="PANTHER" id="PTHR10963:SF24">
    <property type="entry name" value="GLYCOSIDASE C21B10.07-RELATED"/>
    <property type="match status" value="1"/>
</dbReference>
<dbReference type="Gene3D" id="2.60.120.200">
    <property type="match status" value="1"/>
</dbReference>
<dbReference type="EMBL" id="KE504205">
    <property type="protein sequence ID" value="EPS95523.1"/>
    <property type="molecule type" value="Genomic_DNA"/>
</dbReference>
<reference evidence="3 4" key="1">
    <citation type="journal article" date="2012" name="Science">
        <title>The Paleozoic origin of enzymatic lignin decomposition reconstructed from 31 fungal genomes.</title>
        <authorList>
            <person name="Floudas D."/>
            <person name="Binder M."/>
            <person name="Riley R."/>
            <person name="Barry K."/>
            <person name="Blanchette R.A."/>
            <person name="Henrissat B."/>
            <person name="Martinez A.T."/>
            <person name="Otillar R."/>
            <person name="Spatafora J.W."/>
            <person name="Yadav J.S."/>
            <person name="Aerts A."/>
            <person name="Benoit I."/>
            <person name="Boyd A."/>
            <person name="Carlson A."/>
            <person name="Copeland A."/>
            <person name="Coutinho P.M."/>
            <person name="de Vries R.P."/>
            <person name="Ferreira P."/>
            <person name="Findley K."/>
            <person name="Foster B."/>
            <person name="Gaskell J."/>
            <person name="Glotzer D."/>
            <person name="Gorecki P."/>
            <person name="Heitman J."/>
            <person name="Hesse C."/>
            <person name="Hori C."/>
            <person name="Igarashi K."/>
            <person name="Jurgens J.A."/>
            <person name="Kallen N."/>
            <person name="Kersten P."/>
            <person name="Kohler A."/>
            <person name="Kuees U."/>
            <person name="Kumar T.K.A."/>
            <person name="Kuo A."/>
            <person name="LaButti K."/>
            <person name="Larrondo L.F."/>
            <person name="Lindquist E."/>
            <person name="Ling A."/>
            <person name="Lombard V."/>
            <person name="Lucas S."/>
            <person name="Lundell T."/>
            <person name="Martin R."/>
            <person name="McLaughlin D.J."/>
            <person name="Morgenstern I."/>
            <person name="Morin E."/>
            <person name="Murat C."/>
            <person name="Nagy L.G."/>
            <person name="Nolan M."/>
            <person name="Ohm R.A."/>
            <person name="Patyshakuliyeva A."/>
            <person name="Rokas A."/>
            <person name="Ruiz-Duenas F.J."/>
            <person name="Sabat G."/>
            <person name="Salamov A."/>
            <person name="Samejima M."/>
            <person name="Schmutz J."/>
            <person name="Slot J.C."/>
            <person name="St John F."/>
            <person name="Stenlid J."/>
            <person name="Sun H."/>
            <person name="Sun S."/>
            <person name="Syed K."/>
            <person name="Tsang A."/>
            <person name="Wiebenga A."/>
            <person name="Young D."/>
            <person name="Pisabarro A."/>
            <person name="Eastwood D.C."/>
            <person name="Martin F."/>
            <person name="Cullen D."/>
            <person name="Grigoriev I.V."/>
            <person name="Hibbett D.S."/>
        </authorList>
    </citation>
    <scope>NUCLEOTIDE SEQUENCE</scope>
    <source>
        <strain evidence="4">FP-58527</strain>
    </source>
</reference>
<proteinExistence type="predicted"/>
<dbReference type="FunFam" id="2.60.120.200:FF:000179">
    <property type="entry name" value="Unplaced genomic scaffold supercont1.19, whole genome shotgun sequence"/>
    <property type="match status" value="1"/>
</dbReference>
<dbReference type="Pfam" id="PF26113">
    <property type="entry name" value="GH16_XgeA"/>
    <property type="match status" value="1"/>
</dbReference>
<name>S8DWH7_FOMSC</name>
<sequence>MVRSALVYGAAAALLPALIEGQYTQVKEYIGDSFFDDWNFYNNVDDLTSGNVFFVSSSEAGKDQLAYINDAGNAIMKVDNTSTVTVGHNRNSVRINTKDHFTVGSLWITDMVHVPFGCSVWPAFWSSAVDWPSGGEIDTFEGVNQVTMNQMALHTGDGCTKSSNASQTSTLINSTDCSTAANGNQGCVVTTPTTSSYGEGFAKDGGGVFVTEFANEGISIWFFNRSSVPSVLQSNASSIDVSDLGTPTANYSSSSCTINKFFEPQSLIFDITLCGSFAGNQQVFAQTCSGVCYDDFVIGSPSNYDNAYFEVKYVRVYGVPGDITVIDAASPRVSAVAGSAVMAAFGLLAGVLLAL</sequence>